<evidence type="ECO:0000256" key="1">
    <source>
        <dbReference type="ARBA" id="ARBA00009545"/>
    </source>
</evidence>
<evidence type="ECO:0000256" key="3">
    <source>
        <dbReference type="ARBA" id="ARBA00022801"/>
    </source>
</evidence>
<gene>
    <name evidence="6" type="ORF">BpHYR1_047962</name>
</gene>
<dbReference type="GO" id="GO:0005634">
    <property type="term" value="C:nucleus"/>
    <property type="evidence" value="ECO:0007669"/>
    <property type="project" value="TreeGrafter"/>
</dbReference>
<dbReference type="InterPro" id="IPR048362">
    <property type="entry name" value="PARG_helical"/>
</dbReference>
<sequence>MKIIIKMKFYRLCNYDDQEWDRKKSALQAFSANKLQDLSQLLSEFTQIDPNEINNSLLYLKNFNDEQTLVNLINEIVKYALKIPDLIPSGKIQRLTRASPKIEFKRKQILCIICHMFLCTLEKDKNTLYWVTFDIWLNFSTKCTNSYLQTLIEYFRESFNLINDNDYMNETIRLEGSIGDCSEAEIDFANMDIGYGKTGTQEEILFAASPEISYANDSFDVQIKGENVLRELKKCLVGFSAVSGSAIETGHWGCGCFNGHKYLKALVQWIAASCTHNKIVFYCFTKGDFEQEFLNFKTMSPLIYYGITLDETNFLKKILHDLKELSCLPFLSLVKLTTLMTFLGDVLPRLFRYKPLNMDNYLIEEPLKDTIWSRQQ</sequence>
<dbReference type="GO" id="GO:0005737">
    <property type="term" value="C:cytoplasm"/>
    <property type="evidence" value="ECO:0007669"/>
    <property type="project" value="TreeGrafter"/>
</dbReference>
<keyword evidence="3 6" id="KW-0378">Hydrolase</keyword>
<dbReference type="OrthoDB" id="10069259at2759"/>
<reference evidence="6 7" key="1">
    <citation type="journal article" date="2018" name="Sci. Rep.">
        <title>Genomic signatures of local adaptation to the degree of environmental predictability in rotifers.</title>
        <authorList>
            <person name="Franch-Gras L."/>
            <person name="Hahn C."/>
            <person name="Garcia-Roger E.M."/>
            <person name="Carmona M.J."/>
            <person name="Serra M."/>
            <person name="Gomez A."/>
        </authorList>
    </citation>
    <scope>NUCLEOTIDE SEQUENCE [LARGE SCALE GENOMIC DNA]</scope>
    <source>
        <strain evidence="6">HYR1</strain>
    </source>
</reference>
<evidence type="ECO:0000259" key="5">
    <source>
        <dbReference type="Pfam" id="PF20811"/>
    </source>
</evidence>
<dbReference type="GO" id="GO:0006282">
    <property type="term" value="P:regulation of DNA repair"/>
    <property type="evidence" value="ECO:0007669"/>
    <property type="project" value="InterPro"/>
</dbReference>
<dbReference type="EMBL" id="REGN01000078">
    <property type="protein sequence ID" value="RNA44654.1"/>
    <property type="molecule type" value="Genomic_DNA"/>
</dbReference>
<dbReference type="EC" id="3.2.1.143" evidence="2"/>
<dbReference type="GO" id="GO:0009225">
    <property type="term" value="P:nucleotide-sugar metabolic process"/>
    <property type="evidence" value="ECO:0007669"/>
    <property type="project" value="TreeGrafter"/>
</dbReference>
<dbReference type="GO" id="GO:0004649">
    <property type="term" value="F:poly(ADP-ribose) glycohydrolase activity"/>
    <property type="evidence" value="ECO:0007669"/>
    <property type="project" value="UniProtKB-EC"/>
</dbReference>
<dbReference type="InterPro" id="IPR007724">
    <property type="entry name" value="Poly_GlycHdrlase"/>
</dbReference>
<protein>
    <recommendedName>
        <fullName evidence="2">poly(ADP-ribose) glycohydrolase</fullName>
        <ecNumber evidence="2">3.2.1.143</ecNumber>
    </recommendedName>
</protein>
<dbReference type="InterPro" id="IPR046372">
    <property type="entry name" value="PARG_cat_C"/>
</dbReference>
<evidence type="ECO:0000256" key="2">
    <source>
        <dbReference type="ARBA" id="ARBA00012255"/>
    </source>
</evidence>
<dbReference type="GO" id="GO:1990966">
    <property type="term" value="P:ATP generation from poly-ADP-D-ribose"/>
    <property type="evidence" value="ECO:0007669"/>
    <property type="project" value="TreeGrafter"/>
</dbReference>
<evidence type="ECO:0000259" key="4">
    <source>
        <dbReference type="Pfam" id="PF05028"/>
    </source>
</evidence>
<dbReference type="AlphaFoldDB" id="A0A3M7T980"/>
<dbReference type="GO" id="GO:0005975">
    <property type="term" value="P:carbohydrate metabolic process"/>
    <property type="evidence" value="ECO:0007669"/>
    <property type="project" value="InterPro"/>
</dbReference>
<organism evidence="6 7">
    <name type="scientific">Brachionus plicatilis</name>
    <name type="common">Marine rotifer</name>
    <name type="synonym">Brachionus muelleri</name>
    <dbReference type="NCBI Taxonomy" id="10195"/>
    <lineage>
        <taxon>Eukaryota</taxon>
        <taxon>Metazoa</taxon>
        <taxon>Spiralia</taxon>
        <taxon>Gnathifera</taxon>
        <taxon>Rotifera</taxon>
        <taxon>Eurotatoria</taxon>
        <taxon>Monogononta</taxon>
        <taxon>Pseudotrocha</taxon>
        <taxon>Ploima</taxon>
        <taxon>Brachionidae</taxon>
        <taxon>Brachionus</taxon>
    </lineage>
</organism>
<comment type="caution">
    <text evidence="6">The sequence shown here is derived from an EMBL/GenBank/DDBJ whole genome shotgun (WGS) entry which is preliminary data.</text>
</comment>
<dbReference type="Proteomes" id="UP000276133">
    <property type="component" value="Unassembled WGS sequence"/>
</dbReference>
<accession>A0A3M7T980</accession>
<dbReference type="Pfam" id="PF20811">
    <property type="entry name" value="PARG_cat_N"/>
    <property type="match status" value="1"/>
</dbReference>
<feature type="domain" description="PARG catalytic Macro" evidence="4">
    <location>
        <begin position="214"/>
        <end position="289"/>
    </location>
</feature>
<keyword evidence="7" id="KW-1185">Reference proteome</keyword>
<dbReference type="PANTHER" id="PTHR12837">
    <property type="entry name" value="POLY ADP-RIBOSE GLYCOHYDROLASE"/>
    <property type="match status" value="1"/>
</dbReference>
<dbReference type="STRING" id="10195.A0A3M7T980"/>
<dbReference type="PANTHER" id="PTHR12837:SF0">
    <property type="entry name" value="POLY(ADP-RIBOSE) GLYCOHYDROLASE"/>
    <property type="match status" value="1"/>
</dbReference>
<feature type="domain" description="PARG helical" evidence="5">
    <location>
        <begin position="67"/>
        <end position="158"/>
    </location>
</feature>
<keyword evidence="6" id="KW-0326">Glycosidase</keyword>
<evidence type="ECO:0000313" key="7">
    <source>
        <dbReference type="Proteomes" id="UP000276133"/>
    </source>
</evidence>
<proteinExistence type="inferred from homology"/>
<name>A0A3M7T980_BRAPC</name>
<dbReference type="Pfam" id="PF05028">
    <property type="entry name" value="PARG_cat_C"/>
    <property type="match status" value="1"/>
</dbReference>
<comment type="similarity">
    <text evidence="1">Belongs to the poly(ADP-ribose) glycohydrolase family.</text>
</comment>
<evidence type="ECO:0000313" key="6">
    <source>
        <dbReference type="EMBL" id="RNA44654.1"/>
    </source>
</evidence>